<evidence type="ECO:0000259" key="5">
    <source>
        <dbReference type="PROSITE" id="PS50887"/>
    </source>
</evidence>
<dbReference type="Pfam" id="PF08448">
    <property type="entry name" value="PAS_4"/>
    <property type="match status" value="2"/>
</dbReference>
<dbReference type="PANTHER" id="PTHR44757:SF2">
    <property type="entry name" value="BIOFILM ARCHITECTURE MAINTENANCE PROTEIN MBAA"/>
    <property type="match status" value="1"/>
</dbReference>
<dbReference type="NCBIfam" id="TIGR00229">
    <property type="entry name" value="sensory_box"/>
    <property type="match status" value="4"/>
</dbReference>
<dbReference type="InterPro" id="IPR001633">
    <property type="entry name" value="EAL_dom"/>
</dbReference>
<dbReference type="SUPFAM" id="SSF141868">
    <property type="entry name" value="EAL domain-like"/>
    <property type="match status" value="1"/>
</dbReference>
<dbReference type="Proteomes" id="UP000720344">
    <property type="component" value="Unassembled WGS sequence"/>
</dbReference>
<dbReference type="InterPro" id="IPR000014">
    <property type="entry name" value="PAS"/>
</dbReference>
<feature type="domain" description="PAS" evidence="2">
    <location>
        <begin position="322"/>
        <end position="392"/>
    </location>
</feature>
<organism evidence="6 7">
    <name type="scientific">Rhodocyclus gracilis</name>
    <dbReference type="NCBI Taxonomy" id="2929842"/>
    <lineage>
        <taxon>Bacteria</taxon>
        <taxon>Pseudomonadati</taxon>
        <taxon>Pseudomonadota</taxon>
        <taxon>Betaproteobacteria</taxon>
        <taxon>Rhodocyclales</taxon>
        <taxon>Rhodocyclaceae</taxon>
        <taxon>Rhodocyclus</taxon>
    </lineage>
</organism>
<dbReference type="InterPro" id="IPR000700">
    <property type="entry name" value="PAS-assoc_C"/>
</dbReference>
<evidence type="ECO:0000313" key="6">
    <source>
        <dbReference type="EMBL" id="NJA88340.1"/>
    </source>
</evidence>
<proteinExistence type="predicted"/>
<dbReference type="InterPro" id="IPR013656">
    <property type="entry name" value="PAS_4"/>
</dbReference>
<dbReference type="PROSITE" id="PS50883">
    <property type="entry name" value="EAL"/>
    <property type="match status" value="1"/>
</dbReference>
<dbReference type="Gene3D" id="3.20.20.450">
    <property type="entry name" value="EAL domain"/>
    <property type="match status" value="1"/>
</dbReference>
<dbReference type="SMART" id="SM00267">
    <property type="entry name" value="GGDEF"/>
    <property type="match status" value="1"/>
</dbReference>
<feature type="domain" description="PAS" evidence="2">
    <location>
        <begin position="25"/>
        <end position="95"/>
    </location>
</feature>
<dbReference type="InterPro" id="IPR000160">
    <property type="entry name" value="GGDEF_dom"/>
</dbReference>
<dbReference type="InterPro" id="IPR029787">
    <property type="entry name" value="Nucleotide_cyclase"/>
</dbReference>
<dbReference type="Pfam" id="PF00990">
    <property type="entry name" value="GGDEF"/>
    <property type="match status" value="1"/>
</dbReference>
<dbReference type="InterPro" id="IPR043128">
    <property type="entry name" value="Rev_trsase/Diguanyl_cyclase"/>
</dbReference>
<dbReference type="Gene3D" id="3.30.70.270">
    <property type="match status" value="1"/>
</dbReference>
<dbReference type="CDD" id="cd01948">
    <property type="entry name" value="EAL"/>
    <property type="match status" value="1"/>
</dbReference>
<dbReference type="InterPro" id="IPR052155">
    <property type="entry name" value="Biofilm_reg_signaling"/>
</dbReference>
<feature type="domain" description="EAL" evidence="4">
    <location>
        <begin position="996"/>
        <end position="1250"/>
    </location>
</feature>
<dbReference type="Gene3D" id="3.30.450.20">
    <property type="entry name" value="PAS domain"/>
    <property type="match status" value="5"/>
</dbReference>
<dbReference type="SMART" id="SM00052">
    <property type="entry name" value="EAL"/>
    <property type="match status" value="1"/>
</dbReference>
<feature type="domain" description="PAC" evidence="3">
    <location>
        <begin position="649"/>
        <end position="700"/>
    </location>
</feature>
<keyword evidence="7" id="KW-1185">Reference proteome</keyword>
<feature type="domain" description="PAC" evidence="3">
    <location>
        <begin position="770"/>
        <end position="822"/>
    </location>
</feature>
<comment type="caution">
    <text evidence="6">The sequence shown here is derived from an EMBL/GenBank/DDBJ whole genome shotgun (WGS) entry which is preliminary data.</text>
</comment>
<dbReference type="SUPFAM" id="SSF55073">
    <property type="entry name" value="Nucleotide cyclase"/>
    <property type="match status" value="1"/>
</dbReference>
<feature type="region of interest" description="Disordered" evidence="1">
    <location>
        <begin position="1"/>
        <end position="25"/>
    </location>
</feature>
<dbReference type="Pfam" id="PF00563">
    <property type="entry name" value="EAL"/>
    <property type="match status" value="1"/>
</dbReference>
<dbReference type="CDD" id="cd00130">
    <property type="entry name" value="PAS"/>
    <property type="match status" value="4"/>
</dbReference>
<accession>A0ABX0WG44</accession>
<sequence>MPTGDPELAREQVIPESATPDPGHERSMLAALSQTIPDLIWLKDATGRYLACNAAFERFVGSSAGEVIGQRDEALVPADMAAHFRDSDQHVIATGQPLLFEEWQEFADKGPRALNTQKSPVYHPDGRLLGVLGIARDVTERHTDQLLLGMRDILARAVAKKPRLDGLLQRMLDAAVVLPCFTGGEAWRLRADGSIRRVASTGGREKTNAALREANNILPKSSRLAQQIRGIRPSCMCAGRNDGPPAWLRFAETHGTSTYTPGDKRQLVLPVCVEGVPVAALLLDCSGGQCLPGMMPHLADTLCSMLSDAAERRQSLIHADQQQQNLAGVFAALADLVFVVGYDGTIMHHNAAVTELLGLRPAGLIGRPLTAAYPMPLKDEVERAINDVLTGQISVYTLPLLRADGTWLDAETRTARGRWNGRPAIIGVTRDISERVRTETALRESEQRFRQVFQMSPIAASLSRLEDGRYLEVNEAYSHLFGWSRSELLQSNALTLGIWGSERSRNTWIARLHENSRLDSYEAVFFDRLGNPCQVLVSATLVVIDAEVCSLTMIYDLSERRRAEAEAEAARDLVRDVTDALPLAVFRYRFDDDGRFHLLFASQSLLEQCGVGSSEAMAHPRRMLARIAVEEQGAFIAAVRRAWLHQEALDHELRVAAPDGSERWLYLHSEPTCLADGTCVHNGYSQDITARRQAEAASRLAAGVFEHAHEGIVICNADATIVDVNRNFCELSGYSREDVLGRNAIALQAGDLAENVLESLYRTLKKEGHWRGEVWSRRKDGSRYAERVTVSSIRTPEGEISHYVAIFSDITLIKQHQRELERMAHYDALTQLPNRVLLADRLRQSLAHAKRCGRMLGLAYLDLDGFKPINDHFGHDAGDRLLVEVARRLRNALRGDDTVARLGGDEFVLLLSELGSIEECKKSLDRILDIVALPFHQEEAQFCVTASIGASLFPQDDADPDTLLRHADQAMYLAKQAGRNCYHIYDSEQDRRARAQHDSVSRIHDALQRNEFVLYYQPKVDMRRGLVYGAEALIRWQHPEKGLLAPSEFLPDIENSDFAITLGEWVMETAIDQLAHWRQTGLDISVSINVAAREIADSGFVDRLKASFARHPELDPSALELEVLETAALGDVGQATRVIEGCHALGVRIALDDFGTGYSSLTYFRRLPVDTLKIDRSFVRDMLCDEEDFAIVEAVIALTRAFHRQVVAEGVESSEHGLALLHLGCDQAQGYGIARPMPAAELPAWVAAFTPDRVWSREDLSLNTLFSVT</sequence>
<dbReference type="SMART" id="SM00086">
    <property type="entry name" value="PAC"/>
    <property type="match status" value="5"/>
</dbReference>
<protein>
    <submittedName>
        <fullName evidence="6">PAS domain S-box protein</fullName>
    </submittedName>
</protein>
<dbReference type="InterPro" id="IPR001610">
    <property type="entry name" value="PAC"/>
</dbReference>
<dbReference type="PROSITE" id="PS50113">
    <property type="entry name" value="PAC"/>
    <property type="match status" value="2"/>
</dbReference>
<dbReference type="PANTHER" id="PTHR44757">
    <property type="entry name" value="DIGUANYLATE CYCLASE DGCP"/>
    <property type="match status" value="1"/>
</dbReference>
<evidence type="ECO:0000259" key="4">
    <source>
        <dbReference type="PROSITE" id="PS50883"/>
    </source>
</evidence>
<reference evidence="7" key="1">
    <citation type="submission" date="2020-03" db="EMBL/GenBank/DDBJ databases">
        <title>Whole-genome sequence of the purple nonsulfur bacterium Rhodocyclus tenuis DSM112.</title>
        <authorList>
            <person name="Kyndt J.A."/>
            <person name="Meyer T.E."/>
        </authorList>
    </citation>
    <scope>NUCLEOTIDE SEQUENCE [LARGE SCALE GENOMIC DNA]</scope>
    <source>
        <strain evidence="7">DSM 112</strain>
    </source>
</reference>
<evidence type="ECO:0000259" key="2">
    <source>
        <dbReference type="PROSITE" id="PS50112"/>
    </source>
</evidence>
<dbReference type="SMART" id="SM00091">
    <property type="entry name" value="PAS"/>
    <property type="match status" value="4"/>
</dbReference>
<dbReference type="InterPro" id="IPR035965">
    <property type="entry name" value="PAS-like_dom_sf"/>
</dbReference>
<feature type="domain" description="GGDEF" evidence="5">
    <location>
        <begin position="854"/>
        <end position="987"/>
    </location>
</feature>
<feature type="domain" description="PAS" evidence="2">
    <location>
        <begin position="697"/>
        <end position="767"/>
    </location>
</feature>
<dbReference type="CDD" id="cd01949">
    <property type="entry name" value="GGDEF"/>
    <property type="match status" value="1"/>
</dbReference>
<dbReference type="EMBL" id="JAATWB010000002">
    <property type="protein sequence ID" value="NJA88340.1"/>
    <property type="molecule type" value="Genomic_DNA"/>
</dbReference>
<dbReference type="PROSITE" id="PS50112">
    <property type="entry name" value="PAS"/>
    <property type="match status" value="4"/>
</dbReference>
<evidence type="ECO:0000259" key="3">
    <source>
        <dbReference type="PROSITE" id="PS50113"/>
    </source>
</evidence>
<evidence type="ECO:0000256" key="1">
    <source>
        <dbReference type="SAM" id="MobiDB-lite"/>
    </source>
</evidence>
<evidence type="ECO:0000313" key="7">
    <source>
        <dbReference type="Proteomes" id="UP000720344"/>
    </source>
</evidence>
<name>A0ABX0WG44_9RHOO</name>
<dbReference type="Pfam" id="PF13426">
    <property type="entry name" value="PAS_9"/>
    <property type="match status" value="1"/>
</dbReference>
<dbReference type="InterPro" id="IPR035919">
    <property type="entry name" value="EAL_sf"/>
</dbReference>
<gene>
    <name evidence="6" type="ORF">HCX48_03775</name>
</gene>
<dbReference type="PROSITE" id="PS50887">
    <property type="entry name" value="GGDEF"/>
    <property type="match status" value="1"/>
</dbReference>
<feature type="domain" description="PAS" evidence="2">
    <location>
        <begin position="445"/>
        <end position="494"/>
    </location>
</feature>
<dbReference type="NCBIfam" id="TIGR00254">
    <property type="entry name" value="GGDEF"/>
    <property type="match status" value="1"/>
</dbReference>
<dbReference type="SUPFAM" id="SSF55785">
    <property type="entry name" value="PYP-like sensor domain (PAS domain)"/>
    <property type="match status" value="5"/>
</dbReference>
<dbReference type="Pfam" id="PF13188">
    <property type="entry name" value="PAS_8"/>
    <property type="match status" value="1"/>
</dbReference>